<comment type="caution">
    <text evidence="1">The sequence shown here is derived from an EMBL/GenBank/DDBJ whole genome shotgun (WGS) entry which is preliminary data.</text>
</comment>
<name>A0A2K3MPI6_TRIPR</name>
<feature type="non-terminal residue" evidence="1">
    <location>
        <position position="1"/>
    </location>
</feature>
<evidence type="ECO:0000313" key="1">
    <source>
        <dbReference type="EMBL" id="PNX92718.1"/>
    </source>
</evidence>
<reference evidence="1 2" key="2">
    <citation type="journal article" date="2017" name="Front. Plant Sci.">
        <title>Gene Classification and Mining of Molecular Markers Useful in Red Clover (Trifolium pratense) Breeding.</title>
        <authorList>
            <person name="Istvanek J."/>
            <person name="Dluhosova J."/>
            <person name="Dluhos P."/>
            <person name="Patkova L."/>
            <person name="Nedelnik J."/>
            <person name="Repkova J."/>
        </authorList>
    </citation>
    <scope>NUCLEOTIDE SEQUENCE [LARGE SCALE GENOMIC DNA]</scope>
    <source>
        <strain evidence="2">cv. Tatra</strain>
        <tissue evidence="1">Young leaves</tissue>
    </source>
</reference>
<sequence length="77" mass="8666">SVPSQPLGYTFGNKSMETSYLNQRIKVKALELLSKPSLIPPKMDCCGGRGQCGGLEEEQEEDQQCRLEEDCLQQWSE</sequence>
<organism evidence="1 2">
    <name type="scientific">Trifolium pratense</name>
    <name type="common">Red clover</name>
    <dbReference type="NCBI Taxonomy" id="57577"/>
    <lineage>
        <taxon>Eukaryota</taxon>
        <taxon>Viridiplantae</taxon>
        <taxon>Streptophyta</taxon>
        <taxon>Embryophyta</taxon>
        <taxon>Tracheophyta</taxon>
        <taxon>Spermatophyta</taxon>
        <taxon>Magnoliopsida</taxon>
        <taxon>eudicotyledons</taxon>
        <taxon>Gunneridae</taxon>
        <taxon>Pentapetalae</taxon>
        <taxon>rosids</taxon>
        <taxon>fabids</taxon>
        <taxon>Fabales</taxon>
        <taxon>Fabaceae</taxon>
        <taxon>Papilionoideae</taxon>
        <taxon>50 kb inversion clade</taxon>
        <taxon>NPAAA clade</taxon>
        <taxon>Hologalegina</taxon>
        <taxon>IRL clade</taxon>
        <taxon>Trifolieae</taxon>
        <taxon>Trifolium</taxon>
    </lineage>
</organism>
<dbReference type="AlphaFoldDB" id="A0A2K3MPI6"/>
<proteinExistence type="predicted"/>
<protein>
    <submittedName>
        <fullName evidence="1">Uncharacterized protein</fullName>
    </submittedName>
</protein>
<gene>
    <name evidence="1" type="ORF">L195_g015859</name>
</gene>
<accession>A0A2K3MPI6</accession>
<dbReference type="Proteomes" id="UP000236291">
    <property type="component" value="Unassembled WGS sequence"/>
</dbReference>
<reference evidence="1 2" key="1">
    <citation type="journal article" date="2014" name="Am. J. Bot.">
        <title>Genome assembly and annotation for red clover (Trifolium pratense; Fabaceae).</title>
        <authorList>
            <person name="Istvanek J."/>
            <person name="Jaros M."/>
            <person name="Krenek A."/>
            <person name="Repkova J."/>
        </authorList>
    </citation>
    <scope>NUCLEOTIDE SEQUENCE [LARGE SCALE GENOMIC DNA]</scope>
    <source>
        <strain evidence="2">cv. Tatra</strain>
        <tissue evidence="1">Young leaves</tissue>
    </source>
</reference>
<dbReference type="EMBL" id="ASHM01010844">
    <property type="protein sequence ID" value="PNX92718.1"/>
    <property type="molecule type" value="Genomic_DNA"/>
</dbReference>
<evidence type="ECO:0000313" key="2">
    <source>
        <dbReference type="Proteomes" id="UP000236291"/>
    </source>
</evidence>